<dbReference type="AlphaFoldDB" id="A0AAP0LG62"/>
<dbReference type="EMBL" id="JBBNAF010000001">
    <property type="protein sequence ID" value="KAK9169050.1"/>
    <property type="molecule type" value="Genomic_DNA"/>
</dbReference>
<protein>
    <submittedName>
        <fullName evidence="1">Uncharacterized protein</fullName>
    </submittedName>
</protein>
<accession>A0AAP0LG62</accession>
<sequence>MMEATHLFVDSHASFHCFLILEYAKIIPLYAMVAALSSQVANDEGRSPTKKKMFINRICAFTEVLQT</sequence>
<keyword evidence="2" id="KW-1185">Reference proteome</keyword>
<comment type="caution">
    <text evidence="1">The sequence shown here is derived from an EMBL/GenBank/DDBJ whole genome shotgun (WGS) entry which is preliminary data.</text>
</comment>
<evidence type="ECO:0000313" key="1">
    <source>
        <dbReference type="EMBL" id="KAK9169050.1"/>
    </source>
</evidence>
<name>A0AAP0LG62_9MAGN</name>
<organism evidence="1 2">
    <name type="scientific">Stephania yunnanensis</name>
    <dbReference type="NCBI Taxonomy" id="152371"/>
    <lineage>
        <taxon>Eukaryota</taxon>
        <taxon>Viridiplantae</taxon>
        <taxon>Streptophyta</taxon>
        <taxon>Embryophyta</taxon>
        <taxon>Tracheophyta</taxon>
        <taxon>Spermatophyta</taxon>
        <taxon>Magnoliopsida</taxon>
        <taxon>Ranunculales</taxon>
        <taxon>Menispermaceae</taxon>
        <taxon>Menispermoideae</taxon>
        <taxon>Cissampelideae</taxon>
        <taxon>Stephania</taxon>
    </lineage>
</organism>
<reference evidence="1 2" key="1">
    <citation type="submission" date="2024-01" db="EMBL/GenBank/DDBJ databases">
        <title>Genome assemblies of Stephania.</title>
        <authorList>
            <person name="Yang L."/>
        </authorList>
    </citation>
    <scope>NUCLEOTIDE SEQUENCE [LARGE SCALE GENOMIC DNA]</scope>
    <source>
        <strain evidence="1">YNDBR</strain>
        <tissue evidence="1">Leaf</tissue>
    </source>
</reference>
<evidence type="ECO:0000313" key="2">
    <source>
        <dbReference type="Proteomes" id="UP001420932"/>
    </source>
</evidence>
<gene>
    <name evidence="1" type="ORF">Syun_001190</name>
</gene>
<dbReference type="Proteomes" id="UP001420932">
    <property type="component" value="Unassembled WGS sequence"/>
</dbReference>
<proteinExistence type="predicted"/>